<dbReference type="Proteomes" id="UP000046393">
    <property type="component" value="Unplaced"/>
</dbReference>
<keyword evidence="1" id="KW-0472">Membrane</keyword>
<keyword evidence="2" id="KW-1185">Reference proteome</keyword>
<dbReference type="AlphaFoldDB" id="A0A0N5A7Y7"/>
<feature type="transmembrane region" description="Helical" evidence="1">
    <location>
        <begin position="78"/>
        <end position="98"/>
    </location>
</feature>
<protein>
    <submittedName>
        <fullName evidence="3">Inner membrane protein</fullName>
    </submittedName>
</protein>
<keyword evidence="1" id="KW-1133">Transmembrane helix</keyword>
<evidence type="ECO:0000313" key="2">
    <source>
        <dbReference type="Proteomes" id="UP000046393"/>
    </source>
</evidence>
<reference evidence="3" key="1">
    <citation type="submission" date="2017-02" db="UniProtKB">
        <authorList>
            <consortium name="WormBaseParasite"/>
        </authorList>
    </citation>
    <scope>IDENTIFICATION</scope>
</reference>
<feature type="transmembrane region" description="Helical" evidence="1">
    <location>
        <begin position="44"/>
        <end position="66"/>
    </location>
</feature>
<dbReference type="WBParaSite" id="SMUV_0000015901-mRNA-1">
    <property type="protein sequence ID" value="SMUV_0000015901-mRNA-1"/>
    <property type="gene ID" value="SMUV_0000015901"/>
</dbReference>
<sequence length="205" mass="23807">MDIWHDGALIFLSNWPKLLNIAFVIIAGITGVMGTLLNRPTFILLFLFIQAVILFYIVSVALIMILTAIVMDGTFDKLLFITNINFGVTYGVLLYMVYKYWRQVSRTYLPRLHKTITVKKTHIRFSNEFLPMTPEIRIHNPVREVELVVPNSPTLPLYTDSFRSDESPVLESNGTLDYFFQTKALIFIQLNRKVLYEVKLEIERL</sequence>
<evidence type="ECO:0000256" key="1">
    <source>
        <dbReference type="SAM" id="Phobius"/>
    </source>
</evidence>
<organism evidence="2 3">
    <name type="scientific">Syphacia muris</name>
    <dbReference type="NCBI Taxonomy" id="451379"/>
    <lineage>
        <taxon>Eukaryota</taxon>
        <taxon>Metazoa</taxon>
        <taxon>Ecdysozoa</taxon>
        <taxon>Nematoda</taxon>
        <taxon>Chromadorea</taxon>
        <taxon>Rhabditida</taxon>
        <taxon>Spirurina</taxon>
        <taxon>Oxyuridomorpha</taxon>
        <taxon>Oxyuroidea</taxon>
        <taxon>Oxyuridae</taxon>
        <taxon>Syphacia</taxon>
    </lineage>
</organism>
<feature type="transmembrane region" description="Helical" evidence="1">
    <location>
        <begin position="18"/>
        <end position="37"/>
    </location>
</feature>
<accession>A0A0N5A7Y7</accession>
<keyword evidence="1" id="KW-0812">Transmembrane</keyword>
<name>A0A0N5A7Y7_9BILA</name>
<proteinExistence type="predicted"/>
<evidence type="ECO:0000313" key="3">
    <source>
        <dbReference type="WBParaSite" id="SMUV_0000015901-mRNA-1"/>
    </source>
</evidence>